<dbReference type="Proteomes" id="UP000275078">
    <property type="component" value="Unassembled WGS sequence"/>
</dbReference>
<dbReference type="AlphaFoldDB" id="A0A3N4IKH5"/>
<gene>
    <name evidence="2" type="ORF">BJ508DRAFT_136424</name>
</gene>
<organism evidence="2 3">
    <name type="scientific">Ascobolus immersus RN42</name>
    <dbReference type="NCBI Taxonomy" id="1160509"/>
    <lineage>
        <taxon>Eukaryota</taxon>
        <taxon>Fungi</taxon>
        <taxon>Dikarya</taxon>
        <taxon>Ascomycota</taxon>
        <taxon>Pezizomycotina</taxon>
        <taxon>Pezizomycetes</taxon>
        <taxon>Pezizales</taxon>
        <taxon>Ascobolaceae</taxon>
        <taxon>Ascobolus</taxon>
    </lineage>
</organism>
<accession>A0A3N4IKH5</accession>
<protein>
    <submittedName>
        <fullName evidence="2">Uncharacterized protein</fullName>
    </submittedName>
</protein>
<name>A0A3N4IKH5_ASCIM</name>
<feature type="region of interest" description="Disordered" evidence="1">
    <location>
        <begin position="82"/>
        <end position="109"/>
    </location>
</feature>
<evidence type="ECO:0000313" key="3">
    <source>
        <dbReference type="Proteomes" id="UP000275078"/>
    </source>
</evidence>
<dbReference type="EMBL" id="ML119649">
    <property type="protein sequence ID" value="RPA86645.1"/>
    <property type="molecule type" value="Genomic_DNA"/>
</dbReference>
<keyword evidence="3" id="KW-1185">Reference proteome</keyword>
<reference evidence="2 3" key="1">
    <citation type="journal article" date="2018" name="Nat. Ecol. Evol.">
        <title>Pezizomycetes genomes reveal the molecular basis of ectomycorrhizal truffle lifestyle.</title>
        <authorList>
            <person name="Murat C."/>
            <person name="Payen T."/>
            <person name="Noel B."/>
            <person name="Kuo A."/>
            <person name="Morin E."/>
            <person name="Chen J."/>
            <person name="Kohler A."/>
            <person name="Krizsan K."/>
            <person name="Balestrini R."/>
            <person name="Da Silva C."/>
            <person name="Montanini B."/>
            <person name="Hainaut M."/>
            <person name="Levati E."/>
            <person name="Barry K.W."/>
            <person name="Belfiori B."/>
            <person name="Cichocki N."/>
            <person name="Clum A."/>
            <person name="Dockter R.B."/>
            <person name="Fauchery L."/>
            <person name="Guy J."/>
            <person name="Iotti M."/>
            <person name="Le Tacon F."/>
            <person name="Lindquist E.A."/>
            <person name="Lipzen A."/>
            <person name="Malagnac F."/>
            <person name="Mello A."/>
            <person name="Molinier V."/>
            <person name="Miyauchi S."/>
            <person name="Poulain J."/>
            <person name="Riccioni C."/>
            <person name="Rubini A."/>
            <person name="Sitrit Y."/>
            <person name="Splivallo R."/>
            <person name="Traeger S."/>
            <person name="Wang M."/>
            <person name="Zifcakova L."/>
            <person name="Wipf D."/>
            <person name="Zambonelli A."/>
            <person name="Paolocci F."/>
            <person name="Nowrousian M."/>
            <person name="Ottonello S."/>
            <person name="Baldrian P."/>
            <person name="Spatafora J.W."/>
            <person name="Henrissat B."/>
            <person name="Nagy L.G."/>
            <person name="Aury J.M."/>
            <person name="Wincker P."/>
            <person name="Grigoriev I.V."/>
            <person name="Bonfante P."/>
            <person name="Martin F.M."/>
        </authorList>
    </citation>
    <scope>NUCLEOTIDE SEQUENCE [LARGE SCALE GENOMIC DNA]</scope>
    <source>
        <strain evidence="2 3">RN42</strain>
    </source>
</reference>
<sequence>MSFQSSEFKSLIGFGPRLSRKLPTSFQMLRATLDFPTWKHLPANGGLPLIYSCPKPSANFSYSMTTLAPPSPRHLALRPQRIRHSDPNRSVAFTRRPRPNGPFSHSDPTRSVAFEFTRRLQPKVSPLDLGYRSLHLDPTQMVP</sequence>
<proteinExistence type="predicted"/>
<evidence type="ECO:0000313" key="2">
    <source>
        <dbReference type="EMBL" id="RPA86645.1"/>
    </source>
</evidence>
<evidence type="ECO:0000256" key="1">
    <source>
        <dbReference type="SAM" id="MobiDB-lite"/>
    </source>
</evidence>